<dbReference type="Pfam" id="PF00691">
    <property type="entry name" value="OmpA"/>
    <property type="match status" value="1"/>
</dbReference>
<comment type="subcellular location">
    <subcellularLocation>
        <location evidence="1">Cell outer membrane</location>
    </subcellularLocation>
</comment>
<dbReference type="InterPro" id="IPR006664">
    <property type="entry name" value="OMP_bac"/>
</dbReference>
<gene>
    <name evidence="6" type="ORF">IDJ77_04645</name>
</gene>
<name>A0ABR7WP75_9SPHI</name>
<feature type="domain" description="OmpA-like" evidence="5">
    <location>
        <begin position="38"/>
        <end position="154"/>
    </location>
</feature>
<dbReference type="EMBL" id="JACWMY010000002">
    <property type="protein sequence ID" value="MBD1363092.1"/>
    <property type="molecule type" value="Genomic_DNA"/>
</dbReference>
<comment type="caution">
    <text evidence="6">The sequence shown here is derived from an EMBL/GenBank/DDBJ whole genome shotgun (WGS) entry which is preliminary data.</text>
</comment>
<dbReference type="InterPro" id="IPR006665">
    <property type="entry name" value="OmpA-like"/>
</dbReference>
<evidence type="ECO:0000259" key="5">
    <source>
        <dbReference type="PROSITE" id="PS51123"/>
    </source>
</evidence>
<reference evidence="6 7" key="1">
    <citation type="submission" date="2020-09" db="EMBL/GenBank/DDBJ databases">
        <title>Novel species of Mucilaginibacter isolated from a glacier on the Tibetan Plateau.</title>
        <authorList>
            <person name="Liu Q."/>
            <person name="Xin Y.-H."/>
        </authorList>
    </citation>
    <scope>NUCLEOTIDE SEQUENCE [LARGE SCALE GENOMIC DNA]</scope>
    <source>
        <strain evidence="6 7">ZT4R22</strain>
    </source>
</reference>
<evidence type="ECO:0000256" key="2">
    <source>
        <dbReference type="ARBA" id="ARBA00023136"/>
    </source>
</evidence>
<organism evidence="6 7">
    <name type="scientific">Mucilaginibacter pankratovii</name>
    <dbReference type="NCBI Taxonomy" id="2772110"/>
    <lineage>
        <taxon>Bacteria</taxon>
        <taxon>Pseudomonadati</taxon>
        <taxon>Bacteroidota</taxon>
        <taxon>Sphingobacteriia</taxon>
        <taxon>Sphingobacteriales</taxon>
        <taxon>Sphingobacteriaceae</taxon>
        <taxon>Mucilaginibacter</taxon>
    </lineage>
</organism>
<keyword evidence="3" id="KW-0998">Cell outer membrane</keyword>
<evidence type="ECO:0000256" key="3">
    <source>
        <dbReference type="ARBA" id="ARBA00023237"/>
    </source>
</evidence>
<sequence length="155" mass="17081">MKKAFFGVTAVVMLLQFYNAEGAPFVKPHGTHKVSKKSKLSIDGLTKNVQFAFCEASVPMIDSTQLNQLAQFLTENKYAISLRGHADAIGSYLGNWKMSEARAVAIKEYLVKKGVLEDRIVTTAFGSTIPIADNKTSNGRKKNRRVEMRLKAIGA</sequence>
<dbReference type="CDD" id="cd07185">
    <property type="entry name" value="OmpA_C-like"/>
    <property type="match status" value="1"/>
</dbReference>
<evidence type="ECO:0000313" key="6">
    <source>
        <dbReference type="EMBL" id="MBD1363092.1"/>
    </source>
</evidence>
<dbReference type="RefSeq" id="WP_191187763.1">
    <property type="nucleotide sequence ID" value="NZ_JACWMY010000002.1"/>
</dbReference>
<dbReference type="Gene3D" id="3.30.1330.60">
    <property type="entry name" value="OmpA-like domain"/>
    <property type="match status" value="1"/>
</dbReference>
<evidence type="ECO:0000256" key="4">
    <source>
        <dbReference type="PROSITE-ProRule" id="PRU00473"/>
    </source>
</evidence>
<keyword evidence="7" id="KW-1185">Reference proteome</keyword>
<dbReference type="PRINTS" id="PR01021">
    <property type="entry name" value="OMPADOMAIN"/>
</dbReference>
<dbReference type="SUPFAM" id="SSF103088">
    <property type="entry name" value="OmpA-like"/>
    <property type="match status" value="1"/>
</dbReference>
<dbReference type="PANTHER" id="PTHR30329">
    <property type="entry name" value="STATOR ELEMENT OF FLAGELLAR MOTOR COMPLEX"/>
    <property type="match status" value="1"/>
</dbReference>
<evidence type="ECO:0000256" key="1">
    <source>
        <dbReference type="ARBA" id="ARBA00004442"/>
    </source>
</evidence>
<evidence type="ECO:0000313" key="7">
    <source>
        <dbReference type="Proteomes" id="UP000606600"/>
    </source>
</evidence>
<protein>
    <submittedName>
        <fullName evidence="6">OmpA family protein</fullName>
    </submittedName>
</protein>
<dbReference type="Proteomes" id="UP000606600">
    <property type="component" value="Unassembled WGS sequence"/>
</dbReference>
<dbReference type="InterPro" id="IPR036737">
    <property type="entry name" value="OmpA-like_sf"/>
</dbReference>
<keyword evidence="2 4" id="KW-0472">Membrane</keyword>
<accession>A0ABR7WP75</accession>
<proteinExistence type="predicted"/>
<dbReference type="PRINTS" id="PR01023">
    <property type="entry name" value="NAFLGMOTY"/>
</dbReference>
<dbReference type="InterPro" id="IPR050330">
    <property type="entry name" value="Bact_OuterMem_StrucFunc"/>
</dbReference>
<dbReference type="PROSITE" id="PS51123">
    <property type="entry name" value="OMPA_2"/>
    <property type="match status" value="1"/>
</dbReference>
<dbReference type="PANTHER" id="PTHR30329:SF21">
    <property type="entry name" value="LIPOPROTEIN YIAD-RELATED"/>
    <property type="match status" value="1"/>
</dbReference>